<evidence type="ECO:0000256" key="1">
    <source>
        <dbReference type="SAM" id="Coils"/>
    </source>
</evidence>
<dbReference type="EMBL" id="HBHY01001073">
    <property type="protein sequence ID" value="CAE0125663.1"/>
    <property type="molecule type" value="Transcribed_RNA"/>
</dbReference>
<reference evidence="3" key="1">
    <citation type="submission" date="2021-01" db="EMBL/GenBank/DDBJ databases">
        <authorList>
            <person name="Corre E."/>
            <person name="Pelletier E."/>
            <person name="Niang G."/>
            <person name="Scheremetjew M."/>
            <person name="Finn R."/>
            <person name="Kale V."/>
            <person name="Holt S."/>
            <person name="Cochrane G."/>
            <person name="Meng A."/>
            <person name="Brown T."/>
            <person name="Cohen L."/>
        </authorList>
    </citation>
    <scope>NUCLEOTIDE SEQUENCE</scope>
    <source>
        <strain evidence="3">RCC927</strain>
    </source>
</reference>
<feature type="coiled-coil region" evidence="1">
    <location>
        <begin position="409"/>
        <end position="524"/>
    </location>
</feature>
<feature type="compositionally biased region" description="Low complexity" evidence="2">
    <location>
        <begin position="737"/>
        <end position="756"/>
    </location>
</feature>
<evidence type="ECO:0000313" key="3">
    <source>
        <dbReference type="EMBL" id="CAE0125663.1"/>
    </source>
</evidence>
<protein>
    <submittedName>
        <fullName evidence="3">Uncharacterized protein</fullName>
    </submittedName>
</protein>
<keyword evidence="1" id="KW-0175">Coiled coil</keyword>
<accession>A0A7S3B8P2</accession>
<sequence>MSRAVEGERSAIHHAENASDEVIALRRALAIAEQRAEAAESQRRDAEESERAAVAHGRVTAATEAALVAERSRATDAELKALRLEDELGGALNDIEEMGAHARQLKREQETLAEELTESRAAVAAAERRARDAEASLEAGKESADRAVALARAQAEAFRERCEVSEATHARASERVEAAGEAVAQQMEHLTACVRDFPEVVGDAALTAVESFYADEARTDIDEMREMREEMDQTAADMAEMQALNKQADARWRQAVSLLETRVHQLSQELREATARSASAAAECVNAQADIEAASKAALRQGRAQAERAATSAAEMGAREAARIAELEVKVRHLEERAGALNEELARAREAAVTATSRADALCEELARTRVAAAEAEARADAHLKEAACVNDASTKAHEMARVATEKALSEARAVSEAASAKMSRLKAKRDEAQARASELEDCVERLTDALEEAERAADAARSQSAEADMFAEAAADDLRKEHEETKQSLDAAVETLTASQSRCERITADCERVKVELQSAREDHAQTLSDLNACRTRVVDAAMTAGLQARQELEQEHAEAESHMREDFDAQLRARAQENDQLRASLAALAADINAERVQAQSMTTEAASTCARLKSLEHAAKHSIAMARSVVPSAIGSHDDTAHSGADTADVLSADLVDAVDEAVGMVREWQSALTIPTPEHTIPIRRSVATTASTGFGALFSDPAVASALHDAEKKSAPTSARRSTAAIHDGSGSATMSATDDAMADTPASEAA</sequence>
<feature type="coiled-coil region" evidence="1">
    <location>
        <begin position="214"/>
        <end position="283"/>
    </location>
</feature>
<gene>
    <name evidence="3" type="ORF">PSIN1315_LOCUS683</name>
</gene>
<feature type="compositionally biased region" description="Basic and acidic residues" evidence="2">
    <location>
        <begin position="36"/>
        <end position="53"/>
    </location>
</feature>
<feature type="compositionally biased region" description="Low complexity" evidence="2">
    <location>
        <begin position="720"/>
        <end position="730"/>
    </location>
</feature>
<feature type="region of interest" description="Disordered" evidence="2">
    <location>
        <begin position="36"/>
        <end position="57"/>
    </location>
</feature>
<evidence type="ECO:0000256" key="2">
    <source>
        <dbReference type="SAM" id="MobiDB-lite"/>
    </source>
</evidence>
<feature type="coiled-coil region" evidence="1">
    <location>
        <begin position="95"/>
        <end position="143"/>
    </location>
</feature>
<name>A0A7S3B8P2_9VIRI</name>
<organism evidence="3">
    <name type="scientific">Prasinoderma singulare</name>
    <dbReference type="NCBI Taxonomy" id="676789"/>
    <lineage>
        <taxon>Eukaryota</taxon>
        <taxon>Viridiplantae</taxon>
        <taxon>Prasinodermophyta</taxon>
        <taxon>Prasinodermophyceae</taxon>
        <taxon>Prasinodermales</taxon>
        <taxon>Prasinodermaceae</taxon>
        <taxon>Prasinoderma</taxon>
    </lineage>
</organism>
<proteinExistence type="predicted"/>
<dbReference type="AlphaFoldDB" id="A0A7S3B8P2"/>
<feature type="region of interest" description="Disordered" evidence="2">
    <location>
        <begin position="714"/>
        <end position="756"/>
    </location>
</feature>
<feature type="coiled-coil region" evidence="1">
    <location>
        <begin position="317"/>
        <end position="379"/>
    </location>
</feature>